<dbReference type="GO" id="GO:0055085">
    <property type="term" value="P:transmembrane transport"/>
    <property type="evidence" value="ECO:0007669"/>
    <property type="project" value="UniProtKB-UniRule"/>
</dbReference>
<keyword evidence="6" id="KW-0813">Transport</keyword>
<dbReference type="Proteomes" id="UP000186795">
    <property type="component" value="Unassembled WGS sequence"/>
</dbReference>
<sequence length="644" mass="73143">MTFRQFAFNNVRRNFRSYLAYFLSSAFAVMIFFVYAVFIFHPEMDQSEMKASVVKGMTAAEVIIFVFSFLFVWYSVSAFLKVRKKEFGVLTLLGMSRSQLNRMVFLENGIIGMASIGTGILAGLLFSKGFLMIGARVLEIKELPFYFPVKGLLLTLVSFLILFLVISMFTVFMVRNQRVIELLQGSQKPKKEPKPSVLLSLLAAACLIGGYGLALTSDTFTSEEIMFSVIGLVIVGTYFLYTQLSVFLIRRLKKNRGFYWRGTRLMWLSDLTYRMKDNARMFFLVTIVFTVSFTATGTLINFYDQIMQTMNQTTPFSISYKMEEKGFEGISPESGQNIIEGELKKENVSYRKWKAEYLDLGPDNMEQFVNAIKLSDYNRLAKIVKQPARTLKPGEVLAFDTRPDQFQADDRIGQELQLMKKPYKVAASIDQPIMFRGSVEIVVPDPAFAQLKKAAQETGPDEPHVESGTFAGYSVPKWDASFPHPQGNQIGETLKEKLKMPDVSWPGFTARDAAFTEVKQGLGATLFVGLFVAVVFLICAGSFLYFRLYTDQDRDRQHYHAISRIGLTEKEMNRSVTVQIALLFFIPFVVAVIHTSVALGALQNMMMMKSILIPSAWTIGSFLVLQLVYFIIARRSYLRNLKVW</sequence>
<dbReference type="RefSeq" id="WP_076523800.1">
    <property type="nucleotide sequence ID" value="NZ_CP048103.1"/>
</dbReference>
<comment type="subcellular location">
    <subcellularLocation>
        <location evidence="1 6">Cell membrane</location>
        <topology evidence="1 6">Multi-pass membrane protein</topology>
    </subcellularLocation>
</comment>
<dbReference type="Pfam" id="PF02687">
    <property type="entry name" value="FtsX"/>
    <property type="match status" value="2"/>
</dbReference>
<evidence type="ECO:0000256" key="3">
    <source>
        <dbReference type="ARBA" id="ARBA00022692"/>
    </source>
</evidence>
<evidence type="ECO:0000259" key="7">
    <source>
        <dbReference type="Pfam" id="PF02687"/>
    </source>
</evidence>
<keyword evidence="9" id="KW-1185">Reference proteome</keyword>
<evidence type="ECO:0000256" key="6">
    <source>
        <dbReference type="PIRNR" id="PIRNR018968"/>
    </source>
</evidence>
<accession>A0A1N7JSB7</accession>
<keyword evidence="5 6" id="KW-0472">Membrane</keyword>
<feature type="transmembrane region" description="Helical" evidence="6">
    <location>
        <begin position="281"/>
        <end position="303"/>
    </location>
</feature>
<keyword evidence="4 6" id="KW-1133">Transmembrane helix</keyword>
<proteinExistence type="inferred from homology"/>
<organism evidence="8 9">
    <name type="scientific">Kroppenstedtia eburnea</name>
    <dbReference type="NCBI Taxonomy" id="714067"/>
    <lineage>
        <taxon>Bacteria</taxon>
        <taxon>Bacillati</taxon>
        <taxon>Bacillota</taxon>
        <taxon>Bacilli</taxon>
        <taxon>Bacillales</taxon>
        <taxon>Thermoactinomycetaceae</taxon>
        <taxon>Kroppenstedtia</taxon>
    </lineage>
</organism>
<feature type="transmembrane region" description="Helical" evidence="6">
    <location>
        <begin position="580"/>
        <end position="599"/>
    </location>
</feature>
<feature type="transmembrane region" description="Helical" evidence="6">
    <location>
        <begin position="62"/>
        <end position="82"/>
    </location>
</feature>
<evidence type="ECO:0000256" key="2">
    <source>
        <dbReference type="ARBA" id="ARBA00022475"/>
    </source>
</evidence>
<evidence type="ECO:0000313" key="8">
    <source>
        <dbReference type="EMBL" id="SIS52242.1"/>
    </source>
</evidence>
<feature type="transmembrane region" description="Helical" evidence="6">
    <location>
        <begin position="225"/>
        <end position="249"/>
    </location>
</feature>
<dbReference type="PIRSF" id="PIRSF018968">
    <property type="entry name" value="ABC_permease_BceB"/>
    <property type="match status" value="1"/>
</dbReference>
<evidence type="ECO:0000256" key="5">
    <source>
        <dbReference type="ARBA" id="ARBA00023136"/>
    </source>
</evidence>
<dbReference type="PANTHER" id="PTHR46795">
    <property type="entry name" value="ABC TRANSPORTER PERMEASE-RELATED-RELATED"/>
    <property type="match status" value="1"/>
</dbReference>
<dbReference type="EMBL" id="FTOD01000002">
    <property type="protein sequence ID" value="SIS52242.1"/>
    <property type="molecule type" value="Genomic_DNA"/>
</dbReference>
<evidence type="ECO:0000313" key="9">
    <source>
        <dbReference type="Proteomes" id="UP000186795"/>
    </source>
</evidence>
<feature type="domain" description="ABC3 transporter permease C-terminal" evidence="7">
    <location>
        <begin position="62"/>
        <end position="177"/>
    </location>
</feature>
<evidence type="ECO:0000256" key="1">
    <source>
        <dbReference type="ARBA" id="ARBA00004651"/>
    </source>
</evidence>
<dbReference type="InterPro" id="IPR003838">
    <property type="entry name" value="ABC3_permease_C"/>
</dbReference>
<dbReference type="PANTHER" id="PTHR46795:SF2">
    <property type="entry name" value="ABC TRANSPORTER, PERMEASE PROTEIN"/>
    <property type="match status" value="1"/>
</dbReference>
<dbReference type="InterPro" id="IPR052536">
    <property type="entry name" value="ABC-4_Integral_Memb_Prot"/>
</dbReference>
<comment type="similarity">
    <text evidence="6">Belongs to the ABC-4 integral membrane protein family.</text>
</comment>
<evidence type="ECO:0000256" key="4">
    <source>
        <dbReference type="ARBA" id="ARBA00022989"/>
    </source>
</evidence>
<feature type="transmembrane region" description="Helical" evidence="6">
    <location>
        <begin position="20"/>
        <end position="42"/>
    </location>
</feature>
<keyword evidence="3 6" id="KW-0812">Transmembrane</keyword>
<gene>
    <name evidence="8" type="ORF">SAMN05421790_102280</name>
</gene>
<feature type="transmembrane region" description="Helical" evidence="6">
    <location>
        <begin position="611"/>
        <end position="632"/>
    </location>
</feature>
<dbReference type="OrthoDB" id="1705903at2"/>
<dbReference type="InterPro" id="IPR027022">
    <property type="entry name" value="ABC_permease_BceB-typ"/>
</dbReference>
<feature type="domain" description="ABC3 transporter permease C-terminal" evidence="7">
    <location>
        <begin position="531"/>
        <end position="632"/>
    </location>
</feature>
<protein>
    <submittedName>
        <fullName evidence="8">Putative ABC transport system permease protein</fullName>
    </submittedName>
</protein>
<dbReference type="AlphaFoldDB" id="A0A1N7JSB7"/>
<name>A0A1N7JSB7_9BACL</name>
<feature type="transmembrane region" description="Helical" evidence="6">
    <location>
        <begin position="103"/>
        <end position="126"/>
    </location>
</feature>
<reference evidence="9" key="1">
    <citation type="submission" date="2017-01" db="EMBL/GenBank/DDBJ databases">
        <authorList>
            <person name="Varghese N."/>
            <person name="Submissions S."/>
        </authorList>
    </citation>
    <scope>NUCLEOTIDE SEQUENCE [LARGE SCALE GENOMIC DNA]</scope>
    <source>
        <strain evidence="9">DSM 45196</strain>
    </source>
</reference>
<feature type="transmembrane region" description="Helical" evidence="6">
    <location>
        <begin position="152"/>
        <end position="174"/>
    </location>
</feature>
<feature type="transmembrane region" description="Helical" evidence="6">
    <location>
        <begin position="526"/>
        <end position="546"/>
    </location>
</feature>
<keyword evidence="2 6" id="KW-1003">Cell membrane</keyword>
<dbReference type="GO" id="GO:0005886">
    <property type="term" value="C:plasma membrane"/>
    <property type="evidence" value="ECO:0007669"/>
    <property type="project" value="UniProtKB-SubCell"/>
</dbReference>
<feature type="transmembrane region" description="Helical" evidence="6">
    <location>
        <begin position="195"/>
        <end position="213"/>
    </location>
</feature>